<sequence length="74" mass="8039">MTKDTNVVLEAIRRLSSGKNLPTSVAPKVIRDDTGLSENQVNTALYELINNGYRIVLTEGSNTVTNVSLSIGFE</sequence>
<comment type="caution">
    <text evidence="1">The sequence shown here is derived from an EMBL/GenBank/DDBJ whole genome shotgun (WGS) entry which is preliminary data.</text>
</comment>
<organism evidence="1 2">
    <name type="scientific">Leuconostoc citreum</name>
    <dbReference type="NCBI Taxonomy" id="33964"/>
    <lineage>
        <taxon>Bacteria</taxon>
        <taxon>Bacillati</taxon>
        <taxon>Bacillota</taxon>
        <taxon>Bacilli</taxon>
        <taxon>Lactobacillales</taxon>
        <taxon>Lactobacillaceae</taxon>
        <taxon>Leuconostoc</taxon>
    </lineage>
</organism>
<gene>
    <name evidence="1" type="ORF">LCIT_03170</name>
</gene>
<dbReference type="AlphaFoldDB" id="A0A5A5TZL1"/>
<reference evidence="1 2" key="1">
    <citation type="submission" date="2019-04" db="EMBL/GenBank/DDBJ databases">
        <title>A pseudo-fructophilic Leuconostoc citreum strain F192-5 isolated from peel of satsuma mandarin: the first report for isolation and characterization of strain-dependent fructophilic-like characteristics.</title>
        <authorList>
            <person name="Maeno S."/>
            <person name="Tanizawa Y."/>
            <person name="Kajikawa A."/>
            <person name="Kanesaki Y."/>
            <person name="Kubota E."/>
            <person name="Arita M."/>
            <person name="Leon D."/>
            <person name="Endo A."/>
        </authorList>
    </citation>
    <scope>NUCLEOTIDE SEQUENCE [LARGE SCALE GENOMIC DNA]</scope>
    <source>
        <strain evidence="1 2">F192-5</strain>
    </source>
</reference>
<proteinExistence type="predicted"/>
<evidence type="ECO:0000313" key="2">
    <source>
        <dbReference type="Proteomes" id="UP000323274"/>
    </source>
</evidence>
<protein>
    <submittedName>
        <fullName evidence="1">Uncharacterized protein</fullName>
    </submittedName>
</protein>
<evidence type="ECO:0000313" key="1">
    <source>
        <dbReference type="EMBL" id="GDZ83075.1"/>
    </source>
</evidence>
<name>A0A5A5TZL1_LEUCI</name>
<dbReference type="Proteomes" id="UP000323274">
    <property type="component" value="Unassembled WGS sequence"/>
</dbReference>
<accession>A0A5A5TZL1</accession>
<dbReference type="RefSeq" id="WP_149333671.1">
    <property type="nucleotide sequence ID" value="NZ_BJJW01000002.1"/>
</dbReference>
<dbReference type="EMBL" id="BJJW01000002">
    <property type="protein sequence ID" value="GDZ83075.1"/>
    <property type="molecule type" value="Genomic_DNA"/>
</dbReference>